<name>A0A6N7X901_9ACTN</name>
<comment type="caution">
    <text evidence="3">The sequence shown here is derived from an EMBL/GenBank/DDBJ whole genome shotgun (WGS) entry which is preliminary data.</text>
</comment>
<feature type="coiled-coil region" evidence="1">
    <location>
        <begin position="352"/>
        <end position="416"/>
    </location>
</feature>
<dbReference type="AlphaFoldDB" id="A0A6N7X901"/>
<dbReference type="Proteomes" id="UP000434342">
    <property type="component" value="Unassembled WGS sequence"/>
</dbReference>
<feature type="region of interest" description="Disordered" evidence="2">
    <location>
        <begin position="20"/>
        <end position="46"/>
    </location>
</feature>
<proteinExistence type="predicted"/>
<accession>A0A6N7X901</accession>
<dbReference type="EMBL" id="VUND01000001">
    <property type="protein sequence ID" value="MST59687.1"/>
    <property type="molecule type" value="Genomic_DNA"/>
</dbReference>
<keyword evidence="1" id="KW-0175">Coiled coil</keyword>
<protein>
    <submittedName>
        <fullName evidence="3">DUF349 domain-containing protein</fullName>
    </submittedName>
</protein>
<reference evidence="3 4" key="1">
    <citation type="submission" date="2019-08" db="EMBL/GenBank/DDBJ databases">
        <title>In-depth cultivation of the pig gut microbiome towards novel bacterial diversity and tailored functional studies.</title>
        <authorList>
            <person name="Wylensek D."/>
            <person name="Hitch T.C.A."/>
            <person name="Clavel T."/>
        </authorList>
    </citation>
    <scope>NUCLEOTIDE SEQUENCE [LARGE SCALE GENOMIC DNA]</scope>
    <source>
        <strain evidence="3 4">WB01_CNA04</strain>
    </source>
</reference>
<feature type="compositionally biased region" description="Low complexity" evidence="2">
    <location>
        <begin position="27"/>
        <end position="38"/>
    </location>
</feature>
<sequence>MCCEEMRMALDQDSATAKAVEASAQKTAEGANTGAAEASPSPLEQELVKREALCEQAERVAGEKDWRHGPADLRRLADEWRSLRRWHDPREDVLWKRFDAAREAFYQARDDARDDARKKKEALAAEAERLAGSTSWKQTAARMREMMDEWKAAGTCGHEADEELWQRFDKARKAFNAAREEDYARLEQARAKAKAAKEQLVEEARKAAVTSPDWKGSEWRAASQRMKDLMARWKEAGVADRADNDRLWEEFTAARQPFFDAQHAHYEALEAAQKKAADAKRALVEEARALAAADDFSREATERAKDLDRRWKQLGFAGRELNDKLWEEFNAAKEGFWDKKRAFGEARHEEWRQRTQDAIDRRQKRISDLQQQADRLQERLNNAYATDHVEEMQDRLEQKLDLIKTIKAEVEDIKSRLD</sequence>
<feature type="coiled-coil region" evidence="1">
    <location>
        <begin position="176"/>
        <end position="206"/>
    </location>
</feature>
<evidence type="ECO:0000256" key="1">
    <source>
        <dbReference type="SAM" id="Coils"/>
    </source>
</evidence>
<gene>
    <name evidence="3" type="ORF">FYJ69_02005</name>
</gene>
<evidence type="ECO:0000313" key="3">
    <source>
        <dbReference type="EMBL" id="MST59687.1"/>
    </source>
</evidence>
<evidence type="ECO:0000313" key="4">
    <source>
        <dbReference type="Proteomes" id="UP000434342"/>
    </source>
</evidence>
<organism evidence="3 4">
    <name type="scientific">Parafannyhessea umbonata</name>
    <dbReference type="NCBI Taxonomy" id="604330"/>
    <lineage>
        <taxon>Bacteria</taxon>
        <taxon>Bacillati</taxon>
        <taxon>Actinomycetota</taxon>
        <taxon>Coriobacteriia</taxon>
        <taxon>Coriobacteriales</taxon>
        <taxon>Atopobiaceae</taxon>
        <taxon>Parafannyhessea</taxon>
    </lineage>
</organism>
<dbReference type="Pfam" id="PF03993">
    <property type="entry name" value="DUF349"/>
    <property type="match status" value="4"/>
</dbReference>
<dbReference type="InterPro" id="IPR007139">
    <property type="entry name" value="DUF349"/>
</dbReference>
<evidence type="ECO:0000256" key="2">
    <source>
        <dbReference type="SAM" id="MobiDB-lite"/>
    </source>
</evidence>